<dbReference type="InterPro" id="IPR050869">
    <property type="entry name" value="H3K4_H4K5_MeTrfase"/>
</dbReference>
<dbReference type="PROSITE" id="PS50865">
    <property type="entry name" value="ZF_MYND_2"/>
    <property type="match status" value="1"/>
</dbReference>
<reference evidence="6" key="1">
    <citation type="submission" date="2020-05" db="EMBL/GenBank/DDBJ databases">
        <title>Phylogenomic resolution of chytrid fungi.</title>
        <authorList>
            <person name="Stajich J.E."/>
            <person name="Amses K."/>
            <person name="Simmons R."/>
            <person name="Seto K."/>
            <person name="Myers J."/>
            <person name="Bonds A."/>
            <person name="Quandt C.A."/>
            <person name="Barry K."/>
            <person name="Liu P."/>
            <person name="Grigoriev I."/>
            <person name="Longcore J.E."/>
            <person name="James T.Y."/>
        </authorList>
    </citation>
    <scope>NUCLEOTIDE SEQUENCE</scope>
    <source>
        <strain evidence="6">JEL0318</strain>
    </source>
</reference>
<dbReference type="AlphaFoldDB" id="A0AAD5S4V3"/>
<keyword evidence="3" id="KW-0862">Zinc</keyword>
<keyword evidence="7" id="KW-1185">Reference proteome</keyword>
<dbReference type="Proteomes" id="UP001212841">
    <property type="component" value="Unassembled WGS sequence"/>
</dbReference>
<dbReference type="InterPro" id="IPR002893">
    <property type="entry name" value="Znf_MYND"/>
</dbReference>
<sequence length="138" mass="15469">MSTTTQSDVLTPFLAQSNLHLNPHPIKGRTLNATTPIPRGTLVLSPPAFATVAVDSPTPFCHYCLTTFDPHSTSTTQKQPRCSACQRAKYCNETCQKQDWKTGHKYLCNTWKRREAGGSSSNLEWEVEKDEEMLLKVL</sequence>
<accession>A0AAD5S4V3</accession>
<dbReference type="Pfam" id="PF01753">
    <property type="entry name" value="zf-MYND"/>
    <property type="match status" value="1"/>
</dbReference>
<gene>
    <name evidence="6" type="ORF">HK097_003386</name>
</gene>
<evidence type="ECO:0000256" key="2">
    <source>
        <dbReference type="ARBA" id="ARBA00022771"/>
    </source>
</evidence>
<evidence type="ECO:0000313" key="7">
    <source>
        <dbReference type="Proteomes" id="UP001212841"/>
    </source>
</evidence>
<keyword evidence="1" id="KW-0479">Metal-binding</keyword>
<dbReference type="PROSITE" id="PS01360">
    <property type="entry name" value="ZF_MYND_1"/>
    <property type="match status" value="1"/>
</dbReference>
<dbReference type="PANTHER" id="PTHR12197:SF251">
    <property type="entry name" value="EG:BACR7C10.4 PROTEIN"/>
    <property type="match status" value="1"/>
</dbReference>
<evidence type="ECO:0000259" key="5">
    <source>
        <dbReference type="PROSITE" id="PS50865"/>
    </source>
</evidence>
<dbReference type="GO" id="GO:0008270">
    <property type="term" value="F:zinc ion binding"/>
    <property type="evidence" value="ECO:0007669"/>
    <property type="project" value="UniProtKB-KW"/>
</dbReference>
<evidence type="ECO:0000256" key="3">
    <source>
        <dbReference type="ARBA" id="ARBA00022833"/>
    </source>
</evidence>
<dbReference type="Gene3D" id="6.10.140.2220">
    <property type="match status" value="1"/>
</dbReference>
<feature type="non-terminal residue" evidence="6">
    <location>
        <position position="138"/>
    </location>
</feature>
<feature type="domain" description="MYND-type" evidence="5">
    <location>
        <begin position="61"/>
        <end position="108"/>
    </location>
</feature>
<dbReference type="PANTHER" id="PTHR12197">
    <property type="entry name" value="HISTONE-LYSINE N-METHYLTRANSFERASE SMYD"/>
    <property type="match status" value="1"/>
</dbReference>
<evidence type="ECO:0000313" key="6">
    <source>
        <dbReference type="EMBL" id="KAJ3037774.1"/>
    </source>
</evidence>
<protein>
    <recommendedName>
        <fullName evidence="5">MYND-type domain-containing protein</fullName>
    </recommendedName>
</protein>
<organism evidence="6 7">
    <name type="scientific">Rhizophlyctis rosea</name>
    <dbReference type="NCBI Taxonomy" id="64517"/>
    <lineage>
        <taxon>Eukaryota</taxon>
        <taxon>Fungi</taxon>
        <taxon>Fungi incertae sedis</taxon>
        <taxon>Chytridiomycota</taxon>
        <taxon>Chytridiomycota incertae sedis</taxon>
        <taxon>Chytridiomycetes</taxon>
        <taxon>Rhizophlyctidales</taxon>
        <taxon>Rhizophlyctidaceae</taxon>
        <taxon>Rhizophlyctis</taxon>
    </lineage>
</organism>
<evidence type="ECO:0000256" key="1">
    <source>
        <dbReference type="ARBA" id="ARBA00022723"/>
    </source>
</evidence>
<evidence type="ECO:0000256" key="4">
    <source>
        <dbReference type="PROSITE-ProRule" id="PRU00134"/>
    </source>
</evidence>
<keyword evidence="2 4" id="KW-0863">Zinc-finger</keyword>
<name>A0AAD5S4V3_9FUNG</name>
<dbReference type="SUPFAM" id="SSF144232">
    <property type="entry name" value="HIT/MYND zinc finger-like"/>
    <property type="match status" value="1"/>
</dbReference>
<dbReference type="InterPro" id="IPR046341">
    <property type="entry name" value="SET_dom_sf"/>
</dbReference>
<dbReference type="EMBL" id="JADGJD010001798">
    <property type="protein sequence ID" value="KAJ3037774.1"/>
    <property type="molecule type" value="Genomic_DNA"/>
</dbReference>
<dbReference type="Gene3D" id="2.170.270.10">
    <property type="entry name" value="SET domain"/>
    <property type="match status" value="1"/>
</dbReference>
<proteinExistence type="predicted"/>
<dbReference type="GO" id="GO:0005634">
    <property type="term" value="C:nucleus"/>
    <property type="evidence" value="ECO:0007669"/>
    <property type="project" value="TreeGrafter"/>
</dbReference>
<comment type="caution">
    <text evidence="6">The sequence shown here is derived from an EMBL/GenBank/DDBJ whole genome shotgun (WGS) entry which is preliminary data.</text>
</comment>